<feature type="region of interest" description="Disordered" evidence="2">
    <location>
        <begin position="870"/>
        <end position="903"/>
    </location>
</feature>
<feature type="compositionally biased region" description="Basic and acidic residues" evidence="2">
    <location>
        <begin position="118"/>
        <end position="135"/>
    </location>
</feature>
<protein>
    <recommendedName>
        <fullName evidence="8">RHS repeat protein</fullName>
    </recommendedName>
</protein>
<dbReference type="NCBIfam" id="TIGR01643">
    <property type="entry name" value="YD_repeat_2x"/>
    <property type="match status" value="18"/>
</dbReference>
<dbReference type="InterPro" id="IPR045351">
    <property type="entry name" value="DUF6531"/>
</dbReference>
<geneLocation type="plasmid" evidence="7">
    <name>pts485</name>
</geneLocation>
<evidence type="ECO:0000259" key="4">
    <source>
        <dbReference type="Pfam" id="PF20148"/>
    </source>
</evidence>
<keyword evidence="6" id="KW-0614">Plasmid</keyword>
<feature type="region of interest" description="Disordered" evidence="2">
    <location>
        <begin position="109"/>
        <end position="138"/>
    </location>
</feature>
<dbReference type="InterPro" id="IPR031325">
    <property type="entry name" value="RHS_repeat"/>
</dbReference>
<dbReference type="InterPro" id="IPR056823">
    <property type="entry name" value="TEN-like_YD-shell"/>
</dbReference>
<feature type="domain" description="Teneurin-like YD-shell" evidence="5">
    <location>
        <begin position="1010"/>
        <end position="1277"/>
    </location>
</feature>
<dbReference type="EMBL" id="CP020372">
    <property type="protein sequence ID" value="AUB85530.1"/>
    <property type="molecule type" value="Genomic_DNA"/>
</dbReference>
<feature type="transmembrane region" description="Helical" evidence="3">
    <location>
        <begin position="79"/>
        <end position="104"/>
    </location>
</feature>
<keyword evidence="3" id="KW-1133">Transmembrane helix</keyword>
<keyword evidence="3" id="KW-0472">Membrane</keyword>
<evidence type="ECO:0000259" key="5">
    <source>
        <dbReference type="Pfam" id="PF25023"/>
    </source>
</evidence>
<dbReference type="NCBIfam" id="TIGR03696">
    <property type="entry name" value="Rhs_assc_core"/>
    <property type="match status" value="1"/>
</dbReference>
<dbReference type="SUPFAM" id="SSF101898">
    <property type="entry name" value="NHL repeat"/>
    <property type="match status" value="1"/>
</dbReference>
<dbReference type="PANTHER" id="PTHR32305">
    <property type="match status" value="1"/>
</dbReference>
<feature type="domain" description="DUF6531" evidence="4">
    <location>
        <begin position="134"/>
        <end position="211"/>
    </location>
</feature>
<keyword evidence="7" id="KW-1185">Reference proteome</keyword>
<evidence type="ECO:0000256" key="3">
    <source>
        <dbReference type="SAM" id="Phobius"/>
    </source>
</evidence>
<name>A0A2K8UJ15_9GAMM</name>
<reference evidence="6 7" key="1">
    <citation type="submission" date="2017-03" db="EMBL/GenBank/DDBJ databases">
        <title>Complete genome sequence of Candidatus 'Thiodictyon syntrophicum' sp. nov. strain Cad16T, a photolithoautotroph purple sulfur bacterium isolated from an alpine meromictic lake.</title>
        <authorList>
            <person name="Luedin S.M."/>
            <person name="Pothier J.F."/>
            <person name="Danza F."/>
            <person name="Storelli N."/>
            <person name="Wittwer M."/>
            <person name="Tonolla M."/>
        </authorList>
    </citation>
    <scope>NUCLEOTIDE SEQUENCE [LARGE SCALE GENOMIC DNA]</scope>
    <source>
        <strain evidence="6 7">Cad16T</strain>
        <plasmid evidence="7">Plasmid pts485</plasmid>
    </source>
</reference>
<gene>
    <name evidence="6" type="ORF">THSYN_31960</name>
</gene>
<accession>A0A2K8UJ15</accession>
<dbReference type="OrthoDB" id="9816400at2"/>
<feature type="domain" description="Teneurin-like YD-shell" evidence="5">
    <location>
        <begin position="500"/>
        <end position="628"/>
    </location>
</feature>
<evidence type="ECO:0008006" key="8">
    <source>
        <dbReference type="Google" id="ProtNLM"/>
    </source>
</evidence>
<dbReference type="Gene3D" id="2.180.10.10">
    <property type="entry name" value="RHS repeat-associated core"/>
    <property type="match status" value="5"/>
</dbReference>
<sequence length="1455" mass="156048">MDHHQTAAQPRSHGGAVRRIRQRRDRLSGLHQCPPRGDRRLPVRAPAGAATHRRAERRYRRRHCGIETREIPIMRTRGIFLHLMAALVLGLLAAAPAVAFHFPWDQGHDTFQPNPPDDSQKPDCPDEDNRCETGHPVDIGAGDKVQRSIDFTVPGFGPTLALIRAYHSQDLADGPFGQGWHTNLTTRLILVTDGTTETAIVVQGDGKRKRFEHQGDGVWATAPGTYQTLSVAADGNAQLRDKDGTIHAFDRTGRLTRIQDRNGNALTLAYDAAGLIAAATAADARALTFTKGADGRIASVADPLGRVFRYTYDAGGYLTRATDPAGGETRYTYTGGNLSTVVDARGNTAISLTYDTQDRVTREVLADGAADQFTYLSATQTRVTNPRNFQTLYTFNATGQPTEIRDPLARTARSTWDANYNRLSRTDGNGHTTTYTYDAQGNLLTETDALNQVTTYSYESTYGQVTSQTDAAGHVTRFEYDSRGNLTRIVDAQGRQAVLTYDARGRLKSATDPRGNATAYGYDTGGNLASVTDALGNAATMTYDAVGNLTGITDAEGRATRFEYDTLNRRTKIVDALGGETAFAYDPNGNITAVTDARGAVTTYAYDSRNRLITTTNALAQVERRTYDLNSNPATRVDMAGNTTTYAYDGADQLTTETLPGSAVYRYEYDNAGNQTAVTDPSGVRLVRTYDAIDRLSARTDAANARETYGYDRLGNRTRTERKDSANQVFYTETLAYDALSQAIQVVAGMGQSTDLDYDANGNLTTIADPLGRTSTRAHDALDRIAELTDAAAGVTRYAYDRVGNLTGVTDPKGLVTAYSYDALDRQTRLDSPDTGVTNAEYDPAGNLVAQTDSRGVAVTHAYDAADRRTATDFPSPGEDRTYLYDQGTNGPGRLTGYDDPSGQTRFTYDARGNVLTESRAVQGRTYALGYTYNGADRLTTLTYPSGLAVTYTYDAQGRVRSISADGQPVLSNIAYLPFGPASTWTDGSGLAHTETFDTDYRPTAITVGTVQDLAYGYDAADNITDWTDALDAARTQRFDYDALDRLTDADGPYGAVAFSYDLVGNRLSKTVGAAQTLYSYATDSHRLQLTTGADSVDYRYDAAGNLIQDSRFTYVYNQANRLAEVKQGGATLATYTYNAEGQRVAKTVGGQTSHFVYGPDGQLFGVYSGTTGAAVEEIVYLGSVPVATVRGGSRYYIHTDHLGTPRLVTDQTRAVVWRWTSDPFGAAAPHQDPDGNGIAFVFNLRFPGQFYDSETGRHYNYFRDYDPAIGRYVQSDPIGLDGGVSTYLYAYGSPLRYRDMYGLGETGAIVGGVIGGVAGTVVGGVIGGGGGAVGGTLVAPGVGTVGGGAVGAMEGAGIGGIIGTVGGAVAGSAIEDIVNAVANAMANARSGRWSCSASCNVQQINPCAKCPPRVTGSARGRNQPEACVEAKRAATQSAPPGCYARHCQCSCSKS</sequence>
<feature type="region of interest" description="Disordered" evidence="2">
    <location>
        <begin position="1"/>
        <end position="56"/>
    </location>
</feature>
<proteinExistence type="predicted"/>
<dbReference type="Pfam" id="PF05593">
    <property type="entry name" value="RHS_repeat"/>
    <property type="match status" value="7"/>
</dbReference>
<evidence type="ECO:0000256" key="2">
    <source>
        <dbReference type="SAM" id="MobiDB-lite"/>
    </source>
</evidence>
<dbReference type="Pfam" id="PF25023">
    <property type="entry name" value="TEN_YD-shell"/>
    <property type="match status" value="3"/>
</dbReference>
<evidence type="ECO:0000256" key="1">
    <source>
        <dbReference type="ARBA" id="ARBA00022737"/>
    </source>
</evidence>
<dbReference type="InterPro" id="IPR006530">
    <property type="entry name" value="YD"/>
</dbReference>
<evidence type="ECO:0000313" key="7">
    <source>
        <dbReference type="Proteomes" id="UP000232638"/>
    </source>
</evidence>
<dbReference type="Pfam" id="PF20148">
    <property type="entry name" value="DUF6531"/>
    <property type="match status" value="1"/>
</dbReference>
<keyword evidence="3" id="KW-0812">Transmembrane</keyword>
<dbReference type="PANTHER" id="PTHR32305:SF15">
    <property type="entry name" value="PROTEIN RHSA-RELATED"/>
    <property type="match status" value="1"/>
</dbReference>
<organism evidence="6 7">
    <name type="scientific">Candidatus Thiodictyon syntrophicum</name>
    <dbReference type="NCBI Taxonomy" id="1166950"/>
    <lineage>
        <taxon>Bacteria</taxon>
        <taxon>Pseudomonadati</taxon>
        <taxon>Pseudomonadota</taxon>
        <taxon>Gammaproteobacteria</taxon>
        <taxon>Chromatiales</taxon>
        <taxon>Chromatiaceae</taxon>
        <taxon>Thiodictyon</taxon>
    </lineage>
</organism>
<dbReference type="Proteomes" id="UP000232638">
    <property type="component" value="Plasmid pTs485"/>
</dbReference>
<dbReference type="KEGG" id="tsy:THSYN_31960"/>
<dbReference type="InterPro" id="IPR050708">
    <property type="entry name" value="T6SS_VgrG/RHS"/>
</dbReference>
<dbReference type="InterPro" id="IPR022385">
    <property type="entry name" value="Rhs_assc_core"/>
</dbReference>
<feature type="domain" description="Teneurin-like YD-shell" evidence="5">
    <location>
        <begin position="248"/>
        <end position="437"/>
    </location>
</feature>
<keyword evidence="1" id="KW-0677">Repeat</keyword>
<evidence type="ECO:0000313" key="6">
    <source>
        <dbReference type="EMBL" id="AUB85530.1"/>
    </source>
</evidence>